<protein>
    <recommendedName>
        <fullName evidence="2">ThuA-like domain-containing protein</fullName>
    </recommendedName>
</protein>
<reference evidence="3 4" key="1">
    <citation type="submission" date="2020-08" db="EMBL/GenBank/DDBJ databases">
        <title>Genomic Encyclopedia of Type Strains, Phase IV (KMG-IV): sequencing the most valuable type-strain genomes for metagenomic binning, comparative biology and taxonomic classification.</title>
        <authorList>
            <person name="Goeker M."/>
        </authorList>
    </citation>
    <scope>NUCLEOTIDE SEQUENCE [LARGE SCALE GENOMIC DNA]</scope>
    <source>
        <strain evidence="3 4">DSM 12252</strain>
    </source>
</reference>
<feature type="domain" description="ThuA-like" evidence="2">
    <location>
        <begin position="43"/>
        <end position="251"/>
    </location>
</feature>
<evidence type="ECO:0000256" key="1">
    <source>
        <dbReference type="SAM" id="SignalP"/>
    </source>
</evidence>
<dbReference type="Proteomes" id="UP000590740">
    <property type="component" value="Unassembled WGS sequence"/>
</dbReference>
<feature type="signal peptide" evidence="1">
    <location>
        <begin position="1"/>
        <end position="23"/>
    </location>
</feature>
<accession>A0A7W7YAN5</accession>
<evidence type="ECO:0000259" key="2">
    <source>
        <dbReference type="Pfam" id="PF06283"/>
    </source>
</evidence>
<feature type="chain" id="PRO_5030774392" description="ThuA-like domain-containing protein" evidence="1">
    <location>
        <begin position="24"/>
        <end position="297"/>
    </location>
</feature>
<sequence length="297" mass="31788">MISRSRFLLSFALTTVFASSSWAADSVKIVLVAGKVKEVDKVGHHDYLGGCRLMQVLLKQTPGVDAVLVNEEWPADEKIFEGAAAVVFYTDGGGKQAYLASPEHVAAVQKMADGKVGLVNLHQAVEFTPSFAQQSMGWLGALYNGLSSRGHWDSVHDTFPKHAITSGVTPWKINDGWLNHLQFPAEMKGITPLVWSGKEKLGSPEGGDKDIVGWAYERPSGGRSFSFSGLDAHGAWEQAGMRQLVINGVLWSAGVGIPATGAKCEADKALIDSFLTPRIAPPKKVKPEAAPAAPVVK</sequence>
<comment type="caution">
    <text evidence="3">The sequence shown here is derived from an EMBL/GenBank/DDBJ whole genome shotgun (WGS) entry which is preliminary data.</text>
</comment>
<dbReference type="AlphaFoldDB" id="A0A7W7YAN5"/>
<dbReference type="RefSeq" id="WP_184339284.1">
    <property type="nucleotide sequence ID" value="NZ_JACHIG010000003.1"/>
</dbReference>
<proteinExistence type="predicted"/>
<dbReference type="Pfam" id="PF06283">
    <property type="entry name" value="ThuA"/>
    <property type="match status" value="1"/>
</dbReference>
<name>A0A7W7YAN5_9BACT</name>
<dbReference type="SUPFAM" id="SSF52317">
    <property type="entry name" value="Class I glutamine amidotransferase-like"/>
    <property type="match status" value="1"/>
</dbReference>
<evidence type="ECO:0000313" key="3">
    <source>
        <dbReference type="EMBL" id="MBB5032355.1"/>
    </source>
</evidence>
<keyword evidence="4" id="KW-1185">Reference proteome</keyword>
<gene>
    <name evidence="3" type="ORF">HNQ65_001932</name>
</gene>
<keyword evidence="1" id="KW-0732">Signal</keyword>
<dbReference type="InterPro" id="IPR029062">
    <property type="entry name" value="Class_I_gatase-like"/>
</dbReference>
<evidence type="ECO:0000313" key="4">
    <source>
        <dbReference type="Proteomes" id="UP000590740"/>
    </source>
</evidence>
<organism evidence="3 4">
    <name type="scientific">Prosthecobacter vanneervenii</name>
    <dbReference type="NCBI Taxonomy" id="48466"/>
    <lineage>
        <taxon>Bacteria</taxon>
        <taxon>Pseudomonadati</taxon>
        <taxon>Verrucomicrobiota</taxon>
        <taxon>Verrucomicrobiia</taxon>
        <taxon>Verrucomicrobiales</taxon>
        <taxon>Verrucomicrobiaceae</taxon>
        <taxon>Prosthecobacter</taxon>
    </lineage>
</organism>
<dbReference type="Gene3D" id="3.40.50.880">
    <property type="match status" value="1"/>
</dbReference>
<dbReference type="EMBL" id="JACHIG010000003">
    <property type="protein sequence ID" value="MBB5032355.1"/>
    <property type="molecule type" value="Genomic_DNA"/>
</dbReference>
<dbReference type="InterPro" id="IPR029010">
    <property type="entry name" value="ThuA-like"/>
</dbReference>